<name>A0ABS7EE47_9GAMM</name>
<dbReference type="Proteomes" id="UP001166251">
    <property type="component" value="Unassembled WGS sequence"/>
</dbReference>
<keyword evidence="1" id="KW-0812">Transmembrane</keyword>
<accession>A0ABS7EE47</accession>
<keyword evidence="1" id="KW-1133">Transmembrane helix</keyword>
<feature type="transmembrane region" description="Helical" evidence="1">
    <location>
        <begin position="76"/>
        <end position="98"/>
    </location>
</feature>
<evidence type="ECO:0008006" key="4">
    <source>
        <dbReference type="Google" id="ProtNLM"/>
    </source>
</evidence>
<keyword evidence="1" id="KW-0472">Membrane</keyword>
<organism evidence="2 3">
    <name type="scientific">Neiella holothuriorum</name>
    <dbReference type="NCBI Taxonomy" id="2870530"/>
    <lineage>
        <taxon>Bacteria</taxon>
        <taxon>Pseudomonadati</taxon>
        <taxon>Pseudomonadota</taxon>
        <taxon>Gammaproteobacteria</taxon>
        <taxon>Alteromonadales</taxon>
        <taxon>Echinimonadaceae</taxon>
        <taxon>Neiella</taxon>
    </lineage>
</organism>
<dbReference type="RefSeq" id="WP_220103301.1">
    <property type="nucleotide sequence ID" value="NZ_JAHZSS010000005.1"/>
</dbReference>
<feature type="transmembrane region" description="Helical" evidence="1">
    <location>
        <begin position="12"/>
        <end position="34"/>
    </location>
</feature>
<evidence type="ECO:0000256" key="1">
    <source>
        <dbReference type="SAM" id="Phobius"/>
    </source>
</evidence>
<gene>
    <name evidence="2" type="ORF">K0504_06150</name>
</gene>
<reference evidence="2" key="1">
    <citation type="submission" date="2021-07" db="EMBL/GenBank/DDBJ databases">
        <title>Neiella marina sp. nov., isolated from the intestinal content of sea cucumber Apostichopus japonicus.</title>
        <authorList>
            <person name="Bai X."/>
        </authorList>
    </citation>
    <scope>NUCLEOTIDE SEQUENCE</scope>
    <source>
        <strain evidence="2">126</strain>
    </source>
</reference>
<dbReference type="EMBL" id="JAHZSS010000005">
    <property type="protein sequence ID" value="MBW8190614.1"/>
    <property type="molecule type" value="Genomic_DNA"/>
</dbReference>
<sequence>MKAVISTFTLTIATFIIIAKLFFSSLLSLAGYAAMPISEFQKLTASKATIEKLKHNHAKKKSRVANRFVKRTAKKIGATAVSAATIGTVAVVGTLTYIEINEFCEDKKQLSEEENILFDKNDAFDFNACVQSATDDSVEITQEAWAAVQEKGESAVDAIDEALEPSRKELIKIFEKIDRFFNSSAAD</sequence>
<protein>
    <recommendedName>
        <fullName evidence="4">Early transcribed membrane protein</fullName>
    </recommendedName>
</protein>
<evidence type="ECO:0000313" key="2">
    <source>
        <dbReference type="EMBL" id="MBW8190614.1"/>
    </source>
</evidence>
<evidence type="ECO:0000313" key="3">
    <source>
        <dbReference type="Proteomes" id="UP001166251"/>
    </source>
</evidence>
<comment type="caution">
    <text evidence="2">The sequence shown here is derived from an EMBL/GenBank/DDBJ whole genome shotgun (WGS) entry which is preliminary data.</text>
</comment>
<keyword evidence="3" id="KW-1185">Reference proteome</keyword>
<proteinExistence type="predicted"/>